<proteinExistence type="predicted"/>
<evidence type="ECO:0000313" key="2">
    <source>
        <dbReference type="EMBL" id="GJT32955.1"/>
    </source>
</evidence>
<dbReference type="EMBL" id="BQNB010014836">
    <property type="protein sequence ID" value="GJT32955.1"/>
    <property type="molecule type" value="Genomic_DNA"/>
</dbReference>
<feature type="compositionally biased region" description="Basic and acidic residues" evidence="1">
    <location>
        <begin position="453"/>
        <end position="471"/>
    </location>
</feature>
<feature type="compositionally biased region" description="Low complexity" evidence="1">
    <location>
        <begin position="490"/>
        <end position="501"/>
    </location>
</feature>
<gene>
    <name evidence="2" type="ORF">Tco_0923374</name>
</gene>
<sequence length="520" mass="57349">MADEETLKAFGQWLCVKSMDLPVVSRACHHPNGLVHFSKGPANMSGYIVGISKPSNKEPGTEVTKAMVLDCWASGSSLKTILCKVVDQPDSVDAGARLILFPRYTLQVCRPKNRQEYRSGNRKSLQQSSILRSLATWGKDDGITMLVKSILDGSALGLLGHGGCDFLKRGATGNTDIKQYLRKVTDEHFTTAVKVQSSFSVDLYSDDTIKALEAKHPYKPPPSMPNITFSEPPLVAEIASVFGYIKSFPKGTSCGRDGLRTQHILDALCGEGSATAMNILKVITSVVNSWLAGRCPPILTEQGDPLGPLLFAFILHPLLYKIKDRSYLVSTIIEDSEEVVRVLDIIKRSSSGVKLLGGAVSRDVNFINGLAMRRATNDVDLMSLLPQDFPKFTNPHATREELLSHIVSDDLTPVTIGDIGDLTKMIDVSFSGLTAQVENLIREVTKLRGSCKLDTHGSKCPHDDPECDNHKGEKRSKRVRSNLGVSNYIRESSQQQQRNQEVYQEKRLSDPHIDKDWEVE</sequence>
<comment type="caution">
    <text evidence="2">The sequence shown here is derived from an EMBL/GenBank/DDBJ whole genome shotgun (WGS) entry which is preliminary data.</text>
</comment>
<protein>
    <submittedName>
        <fullName evidence="2">Uncharacterized protein</fullName>
    </submittedName>
</protein>
<name>A0ABQ5D0S9_9ASTR</name>
<reference evidence="2" key="1">
    <citation type="journal article" date="2022" name="Int. J. Mol. Sci.">
        <title>Draft Genome of Tanacetum Coccineum: Genomic Comparison of Closely Related Tanacetum-Family Plants.</title>
        <authorList>
            <person name="Yamashiro T."/>
            <person name="Shiraishi A."/>
            <person name="Nakayama K."/>
            <person name="Satake H."/>
        </authorList>
    </citation>
    <scope>NUCLEOTIDE SEQUENCE</scope>
</reference>
<evidence type="ECO:0000256" key="1">
    <source>
        <dbReference type="SAM" id="MobiDB-lite"/>
    </source>
</evidence>
<organism evidence="2 3">
    <name type="scientific">Tanacetum coccineum</name>
    <dbReference type="NCBI Taxonomy" id="301880"/>
    <lineage>
        <taxon>Eukaryota</taxon>
        <taxon>Viridiplantae</taxon>
        <taxon>Streptophyta</taxon>
        <taxon>Embryophyta</taxon>
        <taxon>Tracheophyta</taxon>
        <taxon>Spermatophyta</taxon>
        <taxon>Magnoliopsida</taxon>
        <taxon>eudicotyledons</taxon>
        <taxon>Gunneridae</taxon>
        <taxon>Pentapetalae</taxon>
        <taxon>asterids</taxon>
        <taxon>campanulids</taxon>
        <taxon>Asterales</taxon>
        <taxon>Asteraceae</taxon>
        <taxon>Asteroideae</taxon>
        <taxon>Anthemideae</taxon>
        <taxon>Anthemidinae</taxon>
        <taxon>Tanacetum</taxon>
    </lineage>
</organism>
<reference evidence="2" key="2">
    <citation type="submission" date="2022-01" db="EMBL/GenBank/DDBJ databases">
        <authorList>
            <person name="Yamashiro T."/>
            <person name="Shiraishi A."/>
            <person name="Satake H."/>
            <person name="Nakayama K."/>
        </authorList>
    </citation>
    <scope>NUCLEOTIDE SEQUENCE</scope>
</reference>
<dbReference type="Proteomes" id="UP001151760">
    <property type="component" value="Unassembled WGS sequence"/>
</dbReference>
<feature type="compositionally biased region" description="Basic and acidic residues" evidence="1">
    <location>
        <begin position="503"/>
        <end position="520"/>
    </location>
</feature>
<evidence type="ECO:0000313" key="3">
    <source>
        <dbReference type="Proteomes" id="UP001151760"/>
    </source>
</evidence>
<feature type="region of interest" description="Disordered" evidence="1">
    <location>
        <begin position="453"/>
        <end position="520"/>
    </location>
</feature>
<accession>A0ABQ5D0S9</accession>
<keyword evidence="3" id="KW-1185">Reference proteome</keyword>